<evidence type="ECO:0000259" key="8">
    <source>
        <dbReference type="PROSITE" id="PS50110"/>
    </source>
</evidence>
<dbReference type="InterPro" id="IPR008248">
    <property type="entry name" value="CheB-like"/>
</dbReference>
<keyword evidence="3 5" id="KW-0378">Hydrolase</keyword>
<dbReference type="CDD" id="cd16432">
    <property type="entry name" value="CheB_Rec"/>
    <property type="match status" value="1"/>
</dbReference>
<comment type="subcellular location">
    <subcellularLocation>
        <location evidence="5">Cytoplasm</location>
    </subcellularLocation>
</comment>
<comment type="function">
    <text evidence="5">Involved in chemotaxis. Part of a chemotaxis signal transduction system that modulates chemotaxis in response to various stimuli. Catalyzes the demethylation of specific methylglutamate residues introduced into the chemoreceptors (methyl-accepting chemotaxis proteins or MCP) by CheR. Also mediates the irreversible deamidation of specific glutamine residues to glutamic acid.</text>
</comment>
<dbReference type="InterPro" id="IPR011006">
    <property type="entry name" value="CheY-like_superfamily"/>
</dbReference>
<dbReference type="OrthoDB" id="9793421at2"/>
<dbReference type="EC" id="3.1.1.61" evidence="5"/>
<feature type="domain" description="CheB-type methylesterase" evidence="9">
    <location>
        <begin position="191"/>
        <end position="378"/>
    </location>
</feature>
<dbReference type="GO" id="GO:0000156">
    <property type="term" value="F:phosphorelay response regulator activity"/>
    <property type="evidence" value="ECO:0007669"/>
    <property type="project" value="InterPro"/>
</dbReference>
<evidence type="ECO:0000256" key="1">
    <source>
        <dbReference type="ARBA" id="ARBA00022490"/>
    </source>
</evidence>
<comment type="domain">
    <text evidence="5">Contains a C-terminal catalytic domain, and an N-terminal region which modulates catalytic activity.</text>
</comment>
<evidence type="ECO:0000256" key="2">
    <source>
        <dbReference type="ARBA" id="ARBA00022500"/>
    </source>
</evidence>
<evidence type="ECO:0000313" key="10">
    <source>
        <dbReference type="EMBL" id="TWT96234.1"/>
    </source>
</evidence>
<comment type="PTM">
    <text evidence="5">Phosphorylated by CheA. Phosphorylation of the N-terminal regulatory domain activates the methylesterase activity.</text>
</comment>
<dbReference type="Gene3D" id="3.40.50.2300">
    <property type="match status" value="1"/>
</dbReference>
<reference evidence="10 11" key="1">
    <citation type="submission" date="2019-02" db="EMBL/GenBank/DDBJ databases">
        <title>Deep-cultivation of Planctomycetes and their phenomic and genomic characterization uncovers novel biology.</title>
        <authorList>
            <person name="Wiegand S."/>
            <person name="Jogler M."/>
            <person name="Boedeker C."/>
            <person name="Pinto D."/>
            <person name="Vollmers J."/>
            <person name="Rivas-Marin E."/>
            <person name="Kohn T."/>
            <person name="Peeters S.H."/>
            <person name="Heuer A."/>
            <person name="Rast P."/>
            <person name="Oberbeckmann S."/>
            <person name="Bunk B."/>
            <person name="Jeske O."/>
            <person name="Meyerdierks A."/>
            <person name="Storesund J.E."/>
            <person name="Kallscheuer N."/>
            <person name="Luecker S."/>
            <person name="Lage O.M."/>
            <person name="Pohl T."/>
            <person name="Merkel B.J."/>
            <person name="Hornburger P."/>
            <person name="Mueller R.-W."/>
            <person name="Bruemmer F."/>
            <person name="Labrenz M."/>
            <person name="Spormann A.M."/>
            <person name="Op Den Camp H."/>
            <person name="Overmann J."/>
            <person name="Amann R."/>
            <person name="Jetten M.S.M."/>
            <person name="Mascher T."/>
            <person name="Medema M.H."/>
            <person name="Devos D.P."/>
            <person name="Kaster A.-K."/>
            <person name="Ovreas L."/>
            <person name="Rohde M."/>
            <person name="Galperin M.Y."/>
            <person name="Jogler C."/>
        </authorList>
    </citation>
    <scope>NUCLEOTIDE SEQUENCE [LARGE SCALE GENOMIC DNA]</scope>
    <source>
        <strain evidence="10 11">Pla100</strain>
    </source>
</reference>
<keyword evidence="5 7" id="KW-0597">Phosphoprotein</keyword>
<dbReference type="AlphaFoldDB" id="A0A5C6A8E4"/>
<comment type="catalytic activity">
    <reaction evidence="5">
        <text>L-glutaminyl-[protein] + H2O = L-glutamyl-[protein] + NH4(+)</text>
        <dbReference type="Rhea" id="RHEA:16441"/>
        <dbReference type="Rhea" id="RHEA-COMP:10207"/>
        <dbReference type="Rhea" id="RHEA-COMP:10208"/>
        <dbReference type="ChEBI" id="CHEBI:15377"/>
        <dbReference type="ChEBI" id="CHEBI:28938"/>
        <dbReference type="ChEBI" id="CHEBI:29973"/>
        <dbReference type="ChEBI" id="CHEBI:30011"/>
        <dbReference type="EC" id="3.5.1.44"/>
    </reaction>
</comment>
<dbReference type="RefSeq" id="WP_146578189.1">
    <property type="nucleotide sequence ID" value="NZ_SJPM01000005.1"/>
</dbReference>
<dbReference type="SUPFAM" id="SSF52172">
    <property type="entry name" value="CheY-like"/>
    <property type="match status" value="1"/>
</dbReference>
<dbReference type="Gene3D" id="3.40.50.180">
    <property type="entry name" value="Methylesterase CheB, C-terminal domain"/>
    <property type="match status" value="1"/>
</dbReference>
<comment type="caution">
    <text evidence="10">The sequence shown here is derived from an EMBL/GenBank/DDBJ whole genome shotgun (WGS) entry which is preliminary data.</text>
</comment>
<sequence length="398" mass="41952">MTLRTIVVDDSIIFRKVMRDALSAIPGVEVVDIARDGSSAVDKIVAAKPDLVTLDIEMPGLNGLEVLEELDLRGIQTNVIVVSAHTSRGAEVTTQALSMGALDFILKPDNDNAGANLAQLKSELARLLKMVKAQPQLSMVSSSPAKSETLSAPIVARAPVRTTKTTSVPRPVECNLENLKTPKFPHLCHAIFIGISTGGPKALASVIPKLPATFTIPIVIVQHMPPLFTATMAKSLDNTSALNVVEATHGMPLAGGGVYIAPGGKQLGVKADARGNVIAVVTDDPPIKSCKPSVDYMMSSVPSSIARNSLAVIMTGMGDDGRDGVSYLRQNGCTVWAQSAESCTVYGMPRQIIENGLADFAFDLDDLPNLLSQLAYRAGGYCPVPPIPSTTAPMMATN</sequence>
<dbReference type="EMBL" id="SJPM01000005">
    <property type="protein sequence ID" value="TWT96234.1"/>
    <property type="molecule type" value="Genomic_DNA"/>
</dbReference>
<evidence type="ECO:0000256" key="5">
    <source>
        <dbReference type="HAMAP-Rule" id="MF_00099"/>
    </source>
</evidence>
<accession>A0A5C6A8E4</accession>
<dbReference type="GO" id="GO:0006935">
    <property type="term" value="P:chemotaxis"/>
    <property type="evidence" value="ECO:0007669"/>
    <property type="project" value="UniProtKB-UniRule"/>
</dbReference>
<dbReference type="Proteomes" id="UP000316213">
    <property type="component" value="Unassembled WGS sequence"/>
</dbReference>
<dbReference type="GO" id="GO:0008984">
    <property type="term" value="F:protein-glutamate methylesterase activity"/>
    <property type="evidence" value="ECO:0007669"/>
    <property type="project" value="UniProtKB-UniRule"/>
</dbReference>
<dbReference type="Pfam" id="PF00072">
    <property type="entry name" value="Response_reg"/>
    <property type="match status" value="1"/>
</dbReference>
<proteinExistence type="inferred from homology"/>
<protein>
    <recommendedName>
        <fullName evidence="5">Protein-glutamate methylesterase/protein-glutamine glutaminase</fullName>
        <ecNumber evidence="5">3.1.1.61</ecNumber>
        <ecNumber evidence="5">3.5.1.44</ecNumber>
    </recommendedName>
</protein>
<name>A0A5C6A8E4_9BACT</name>
<dbReference type="GO" id="GO:0005737">
    <property type="term" value="C:cytoplasm"/>
    <property type="evidence" value="ECO:0007669"/>
    <property type="project" value="UniProtKB-SubCell"/>
</dbReference>
<dbReference type="PIRSF" id="PIRSF000876">
    <property type="entry name" value="RR_chemtxs_CheB"/>
    <property type="match status" value="1"/>
</dbReference>
<keyword evidence="2 5" id="KW-0145">Chemotaxis</keyword>
<dbReference type="NCBIfam" id="NF001965">
    <property type="entry name" value="PRK00742.1"/>
    <property type="match status" value="1"/>
</dbReference>
<evidence type="ECO:0000259" key="9">
    <source>
        <dbReference type="PROSITE" id="PS50122"/>
    </source>
</evidence>
<feature type="domain" description="Response regulatory" evidence="8">
    <location>
        <begin position="4"/>
        <end position="122"/>
    </location>
</feature>
<feature type="active site" evidence="5 6">
    <location>
        <position position="320"/>
    </location>
</feature>
<evidence type="ECO:0000256" key="7">
    <source>
        <dbReference type="PROSITE-ProRule" id="PRU00169"/>
    </source>
</evidence>
<evidence type="ECO:0000256" key="6">
    <source>
        <dbReference type="PROSITE-ProRule" id="PRU00050"/>
    </source>
</evidence>
<feature type="active site" evidence="5 6">
    <location>
        <position position="223"/>
    </location>
</feature>
<dbReference type="InterPro" id="IPR000673">
    <property type="entry name" value="Sig_transdc_resp-reg_Me-estase"/>
</dbReference>
<comment type="similarity">
    <text evidence="5">Belongs to the CheB family.</text>
</comment>
<evidence type="ECO:0000313" key="11">
    <source>
        <dbReference type="Proteomes" id="UP000316213"/>
    </source>
</evidence>
<dbReference type="PANTHER" id="PTHR42872">
    <property type="entry name" value="PROTEIN-GLUTAMATE METHYLESTERASE/PROTEIN-GLUTAMINE GLUTAMINASE"/>
    <property type="match status" value="1"/>
</dbReference>
<comment type="catalytic activity">
    <reaction evidence="4 5">
        <text>[protein]-L-glutamate 5-O-methyl ester + H2O = L-glutamyl-[protein] + methanol + H(+)</text>
        <dbReference type="Rhea" id="RHEA:23236"/>
        <dbReference type="Rhea" id="RHEA-COMP:10208"/>
        <dbReference type="Rhea" id="RHEA-COMP:10311"/>
        <dbReference type="ChEBI" id="CHEBI:15377"/>
        <dbReference type="ChEBI" id="CHEBI:15378"/>
        <dbReference type="ChEBI" id="CHEBI:17790"/>
        <dbReference type="ChEBI" id="CHEBI:29973"/>
        <dbReference type="ChEBI" id="CHEBI:82795"/>
        <dbReference type="EC" id="3.1.1.61"/>
    </reaction>
</comment>
<evidence type="ECO:0000256" key="4">
    <source>
        <dbReference type="ARBA" id="ARBA00048267"/>
    </source>
</evidence>
<dbReference type="InterPro" id="IPR035909">
    <property type="entry name" value="CheB_C"/>
</dbReference>
<dbReference type="SMART" id="SM00448">
    <property type="entry name" value="REC"/>
    <property type="match status" value="1"/>
</dbReference>
<dbReference type="PROSITE" id="PS50110">
    <property type="entry name" value="RESPONSE_REGULATORY"/>
    <property type="match status" value="1"/>
</dbReference>
<organism evidence="10 11">
    <name type="scientific">Neorhodopirellula pilleata</name>
    <dbReference type="NCBI Taxonomy" id="2714738"/>
    <lineage>
        <taxon>Bacteria</taxon>
        <taxon>Pseudomonadati</taxon>
        <taxon>Planctomycetota</taxon>
        <taxon>Planctomycetia</taxon>
        <taxon>Pirellulales</taxon>
        <taxon>Pirellulaceae</taxon>
        <taxon>Neorhodopirellula</taxon>
    </lineage>
</organism>
<dbReference type="GO" id="GO:0050568">
    <property type="term" value="F:protein-glutamine glutaminase activity"/>
    <property type="evidence" value="ECO:0007669"/>
    <property type="project" value="UniProtKB-UniRule"/>
</dbReference>
<dbReference type="PROSITE" id="PS50122">
    <property type="entry name" value="CHEB"/>
    <property type="match status" value="1"/>
</dbReference>
<keyword evidence="11" id="KW-1185">Reference proteome</keyword>
<dbReference type="SUPFAM" id="SSF52738">
    <property type="entry name" value="Methylesterase CheB, C-terminal domain"/>
    <property type="match status" value="1"/>
</dbReference>
<feature type="active site" evidence="5 6">
    <location>
        <position position="196"/>
    </location>
</feature>
<dbReference type="InterPro" id="IPR001789">
    <property type="entry name" value="Sig_transdc_resp-reg_receiver"/>
</dbReference>
<dbReference type="EC" id="3.5.1.44" evidence="5"/>
<gene>
    <name evidence="10" type="primary">cheB_2</name>
    <name evidence="5" type="synonym">cheB</name>
    <name evidence="10" type="ORF">Pla100_27100</name>
</gene>
<dbReference type="PANTHER" id="PTHR42872:SF6">
    <property type="entry name" value="PROTEIN-GLUTAMATE METHYLESTERASE_PROTEIN-GLUTAMINE GLUTAMINASE"/>
    <property type="match status" value="1"/>
</dbReference>
<feature type="modified residue" description="4-aspartylphosphate" evidence="5 7">
    <location>
        <position position="55"/>
    </location>
</feature>
<evidence type="ECO:0000256" key="3">
    <source>
        <dbReference type="ARBA" id="ARBA00022801"/>
    </source>
</evidence>
<dbReference type="Pfam" id="PF01339">
    <property type="entry name" value="CheB_methylest"/>
    <property type="match status" value="1"/>
</dbReference>
<dbReference type="CDD" id="cd17541">
    <property type="entry name" value="REC_CheB-like"/>
    <property type="match status" value="1"/>
</dbReference>
<keyword evidence="1 5" id="KW-0963">Cytoplasm</keyword>
<dbReference type="HAMAP" id="MF_00099">
    <property type="entry name" value="CheB_chemtxs"/>
    <property type="match status" value="1"/>
</dbReference>